<dbReference type="PANTHER" id="PTHR48154:SF1">
    <property type="entry name" value="PROTEIN, PUTATIVE-RELATED"/>
    <property type="match status" value="1"/>
</dbReference>
<reference evidence="2 3" key="1">
    <citation type="journal article" date="2022" name="Nat. Genet.">
        <title>Improved pea reference genome and pan-genome highlight genomic features and evolutionary characteristics.</title>
        <authorList>
            <person name="Yang T."/>
            <person name="Liu R."/>
            <person name="Luo Y."/>
            <person name="Hu S."/>
            <person name="Wang D."/>
            <person name="Wang C."/>
            <person name="Pandey M.K."/>
            <person name="Ge S."/>
            <person name="Xu Q."/>
            <person name="Li N."/>
            <person name="Li G."/>
            <person name="Huang Y."/>
            <person name="Saxena R.K."/>
            <person name="Ji Y."/>
            <person name="Li M."/>
            <person name="Yan X."/>
            <person name="He Y."/>
            <person name="Liu Y."/>
            <person name="Wang X."/>
            <person name="Xiang C."/>
            <person name="Varshney R.K."/>
            <person name="Ding H."/>
            <person name="Gao S."/>
            <person name="Zong X."/>
        </authorList>
    </citation>
    <scope>NUCLEOTIDE SEQUENCE [LARGE SCALE GENOMIC DNA]</scope>
    <source>
        <strain evidence="2 3">cv. Zhongwan 6</strain>
    </source>
</reference>
<proteinExistence type="predicted"/>
<protein>
    <recommendedName>
        <fullName evidence="1">DUF7745 domain-containing protein</fullName>
    </recommendedName>
</protein>
<dbReference type="EMBL" id="JAMSHJ010000006">
    <property type="protein sequence ID" value="KAI5396711.1"/>
    <property type="molecule type" value="Genomic_DNA"/>
</dbReference>
<dbReference type="AlphaFoldDB" id="A0A9D5A6C3"/>
<gene>
    <name evidence="2" type="ORF">KIW84_062800</name>
</gene>
<accession>A0A9D5A6C3</accession>
<evidence type="ECO:0000313" key="3">
    <source>
        <dbReference type="Proteomes" id="UP001058974"/>
    </source>
</evidence>
<evidence type="ECO:0000259" key="1">
    <source>
        <dbReference type="Pfam" id="PF24924"/>
    </source>
</evidence>
<keyword evidence="3" id="KW-1185">Reference proteome</keyword>
<feature type="domain" description="DUF7745" evidence="1">
    <location>
        <begin position="30"/>
        <end position="183"/>
    </location>
</feature>
<organism evidence="2 3">
    <name type="scientific">Pisum sativum</name>
    <name type="common">Garden pea</name>
    <name type="synonym">Lathyrus oleraceus</name>
    <dbReference type="NCBI Taxonomy" id="3888"/>
    <lineage>
        <taxon>Eukaryota</taxon>
        <taxon>Viridiplantae</taxon>
        <taxon>Streptophyta</taxon>
        <taxon>Embryophyta</taxon>
        <taxon>Tracheophyta</taxon>
        <taxon>Spermatophyta</taxon>
        <taxon>Magnoliopsida</taxon>
        <taxon>eudicotyledons</taxon>
        <taxon>Gunneridae</taxon>
        <taxon>Pentapetalae</taxon>
        <taxon>rosids</taxon>
        <taxon>fabids</taxon>
        <taxon>Fabales</taxon>
        <taxon>Fabaceae</taxon>
        <taxon>Papilionoideae</taxon>
        <taxon>50 kb inversion clade</taxon>
        <taxon>NPAAA clade</taxon>
        <taxon>Hologalegina</taxon>
        <taxon>IRL clade</taxon>
        <taxon>Fabeae</taxon>
        <taxon>Lathyrus</taxon>
    </lineage>
</organism>
<sequence>MSRLERVKEAIIFCIRSLGLQATSWEAFIYFLVPTLEEYAHLLGILVYRKVPFSGLEEIPRSHIIAEALQLKKSEIEAHWVKKGGLFGLTSDFLVKEATAFAQASCVDAFEAIFVLLIYGLALFPNIDSFVDVNAIRIFLIGNPGPTLLGDMYFSLHLRNYKGGGTIICCVPLLYKWFISHLP</sequence>
<evidence type="ECO:0000313" key="2">
    <source>
        <dbReference type="EMBL" id="KAI5396711.1"/>
    </source>
</evidence>
<dbReference type="InterPro" id="IPR056647">
    <property type="entry name" value="DUF7745"/>
</dbReference>
<dbReference type="PANTHER" id="PTHR48154">
    <property type="entry name" value="PROTEIN, PUTATIVE-RELATED"/>
    <property type="match status" value="1"/>
</dbReference>
<name>A0A9D5A6C3_PEA</name>
<comment type="caution">
    <text evidence="2">The sequence shown here is derived from an EMBL/GenBank/DDBJ whole genome shotgun (WGS) entry which is preliminary data.</text>
</comment>
<dbReference type="Pfam" id="PF24924">
    <property type="entry name" value="DUF7745"/>
    <property type="match status" value="1"/>
</dbReference>
<dbReference type="Gramene" id="Psat06G0280000-T1">
    <property type="protein sequence ID" value="KAI5396711.1"/>
    <property type="gene ID" value="KIW84_062800"/>
</dbReference>
<dbReference type="Proteomes" id="UP001058974">
    <property type="component" value="Chromosome 6"/>
</dbReference>